<evidence type="ECO:0008006" key="3">
    <source>
        <dbReference type="Google" id="ProtNLM"/>
    </source>
</evidence>
<dbReference type="PANTHER" id="PTHR38785">
    <property type="entry name" value="HOMOLOG OF VIRK"/>
    <property type="match status" value="1"/>
</dbReference>
<protein>
    <recommendedName>
        <fullName evidence="3">DUF535 domain-containing protein</fullName>
    </recommendedName>
</protein>
<sequence length="298" mass="33985">MLLGYSRTLAWWRFLDQPALQLIAQQHGTLFEAIHRPYLHRNWSGKQRYRALLGHYCLLGSLSELRLYDAHRHPVSLFSGEFGGRRLELALHKDQRFCREGELAMSLFVDGQRRLSLAFILAEQEGRRALYVGCLQGSRGDGCRETLAECTRAMHGLRPRDLLLWALRLLGEAIHAQDIYAVSHRFQQYSSAHYIFGGGKKIQADYDTAWTEAGGLLLPTGFFHLPVKVQERCLSEVKSSKRAMYRRRYEMLEAMRHDFLAKLHRGQPGEVVIEAPCATAHSFPIKPVAPVSAIIAPF</sequence>
<accession>A0A5C1E8D9</accession>
<evidence type="ECO:0000313" key="1">
    <source>
        <dbReference type="EMBL" id="QEL65232.1"/>
    </source>
</evidence>
<proteinExistence type="predicted"/>
<dbReference type="AlphaFoldDB" id="A0A5C1E8D9"/>
<dbReference type="PANTHER" id="PTHR38785:SF1">
    <property type="entry name" value="HOMOLOG OF VIRK"/>
    <property type="match status" value="1"/>
</dbReference>
<gene>
    <name evidence="1" type="ORF">OTERR_17560</name>
</gene>
<dbReference type="EMBL" id="CP022579">
    <property type="protein sequence ID" value="QEL65232.1"/>
    <property type="molecule type" value="Genomic_DNA"/>
</dbReference>
<keyword evidence="2" id="KW-1185">Reference proteome</keyword>
<dbReference type="InterPro" id="IPR007488">
    <property type="entry name" value="DUF535"/>
</dbReference>
<dbReference type="KEGG" id="otr:OTERR_17560"/>
<reference evidence="1 2" key="1">
    <citation type="submission" date="2017-07" db="EMBL/GenBank/DDBJ databases">
        <title>Complete genome sequence of Oryzomicrobium terrae TPP412.</title>
        <authorList>
            <person name="Chiu L.-W."/>
            <person name="Lo K.-J."/>
            <person name="Tsai Y.-M."/>
            <person name="Lin S.-S."/>
            <person name="Kuo C.-H."/>
            <person name="Liu C.-T."/>
        </authorList>
    </citation>
    <scope>NUCLEOTIDE SEQUENCE [LARGE SCALE GENOMIC DNA]</scope>
    <source>
        <strain evidence="1 2">TPP412</strain>
    </source>
</reference>
<dbReference type="RefSeq" id="WP_187775204.1">
    <property type="nucleotide sequence ID" value="NZ_CP022579.1"/>
</dbReference>
<organism evidence="1 2">
    <name type="scientific">Oryzomicrobium terrae</name>
    <dbReference type="NCBI Taxonomy" id="1735038"/>
    <lineage>
        <taxon>Bacteria</taxon>
        <taxon>Pseudomonadati</taxon>
        <taxon>Pseudomonadota</taxon>
        <taxon>Betaproteobacteria</taxon>
        <taxon>Rhodocyclales</taxon>
        <taxon>Rhodocyclaceae</taxon>
        <taxon>Oryzomicrobium</taxon>
    </lineage>
</organism>
<evidence type="ECO:0000313" key="2">
    <source>
        <dbReference type="Proteomes" id="UP000323671"/>
    </source>
</evidence>
<dbReference type="Proteomes" id="UP000323671">
    <property type="component" value="Chromosome"/>
</dbReference>
<name>A0A5C1E8D9_9RHOO</name>
<dbReference type="Pfam" id="PF04393">
    <property type="entry name" value="DUF535"/>
    <property type="match status" value="1"/>
</dbReference>
<dbReference type="GO" id="GO:0006974">
    <property type="term" value="P:DNA damage response"/>
    <property type="evidence" value="ECO:0007669"/>
    <property type="project" value="TreeGrafter"/>
</dbReference>